<dbReference type="SUPFAM" id="SSF103473">
    <property type="entry name" value="MFS general substrate transporter"/>
    <property type="match status" value="1"/>
</dbReference>
<organism evidence="8 9">
    <name type="scientific">Paractinoplanes toevensis</name>
    <dbReference type="NCBI Taxonomy" id="571911"/>
    <lineage>
        <taxon>Bacteria</taxon>
        <taxon>Bacillati</taxon>
        <taxon>Actinomycetota</taxon>
        <taxon>Actinomycetes</taxon>
        <taxon>Micromonosporales</taxon>
        <taxon>Micromonosporaceae</taxon>
        <taxon>Paractinoplanes</taxon>
    </lineage>
</organism>
<dbReference type="InterPro" id="IPR036259">
    <property type="entry name" value="MFS_trans_sf"/>
</dbReference>
<dbReference type="PROSITE" id="PS50850">
    <property type="entry name" value="MFS"/>
    <property type="match status" value="1"/>
</dbReference>
<feature type="transmembrane region" description="Helical" evidence="6">
    <location>
        <begin position="84"/>
        <end position="106"/>
    </location>
</feature>
<dbReference type="PANTHER" id="PTHR23513">
    <property type="entry name" value="INTEGRAL MEMBRANE EFFLUX PROTEIN-RELATED"/>
    <property type="match status" value="1"/>
</dbReference>
<comment type="caution">
    <text evidence="8">The sequence shown here is derived from an EMBL/GenBank/DDBJ whole genome shotgun (WGS) entry which is preliminary data.</text>
</comment>
<feature type="domain" description="Major facilitator superfamily (MFS) profile" evidence="7">
    <location>
        <begin position="176"/>
        <end position="424"/>
    </location>
</feature>
<evidence type="ECO:0000313" key="8">
    <source>
        <dbReference type="EMBL" id="GIM97041.1"/>
    </source>
</evidence>
<feature type="transmembrane region" description="Helical" evidence="6">
    <location>
        <begin position="261"/>
        <end position="282"/>
    </location>
</feature>
<dbReference type="CDD" id="cd06173">
    <property type="entry name" value="MFS_MefA_like"/>
    <property type="match status" value="1"/>
</dbReference>
<evidence type="ECO:0000256" key="2">
    <source>
        <dbReference type="ARBA" id="ARBA00022475"/>
    </source>
</evidence>
<evidence type="ECO:0000256" key="3">
    <source>
        <dbReference type="ARBA" id="ARBA00022692"/>
    </source>
</evidence>
<feature type="transmembrane region" description="Helical" evidence="6">
    <location>
        <begin position="294"/>
        <end position="313"/>
    </location>
</feature>
<keyword evidence="2" id="KW-1003">Cell membrane</keyword>
<dbReference type="Pfam" id="PF07690">
    <property type="entry name" value="MFS_1"/>
    <property type="match status" value="1"/>
</dbReference>
<comment type="subcellular location">
    <subcellularLocation>
        <location evidence="1">Cell membrane</location>
        <topology evidence="1">Multi-pass membrane protein</topology>
    </subcellularLocation>
</comment>
<feature type="transmembrane region" description="Helical" evidence="6">
    <location>
        <begin position="54"/>
        <end position="72"/>
    </location>
</feature>
<dbReference type="RefSeq" id="WP_213012695.1">
    <property type="nucleotide sequence ID" value="NZ_BOQN01000133.1"/>
</dbReference>
<feature type="transmembrane region" description="Helical" evidence="6">
    <location>
        <begin position="319"/>
        <end position="342"/>
    </location>
</feature>
<accession>A0A919WBA7</accession>
<keyword evidence="5 6" id="KW-0472">Membrane</keyword>
<feature type="transmembrane region" description="Helical" evidence="6">
    <location>
        <begin position="113"/>
        <end position="132"/>
    </location>
</feature>
<dbReference type="GO" id="GO:0022857">
    <property type="term" value="F:transmembrane transporter activity"/>
    <property type="evidence" value="ECO:0007669"/>
    <property type="project" value="InterPro"/>
</dbReference>
<dbReference type="Proteomes" id="UP000677082">
    <property type="component" value="Unassembled WGS sequence"/>
</dbReference>
<gene>
    <name evidence="8" type="ORF">Ato02nite_088340</name>
</gene>
<sequence length="424" mass="44344">MTTTETTPSIWRNRDFLWFWGGESVSMIGTQITTFAVPVLAITALGADAGQLSLLRTMEFLPFLFLTLPVGLWVDRHPARPAMIAANLVRGVLIALIAVAGLTGLLHLSWLSIALLLIGTGTVVFDVAYLSYLPTVVTKDQLVDGNSKLSVSYSVSEVAGPGVAGGLVQVLTAPVTLIVDAFSYLFSVFSLRTIRTPDRPPVEADEPRVGLRRQIGEGVAVVGRDPFLRTICLESFTFNFFVQFGETLVTLYALSQLGLSPGLLGLCISVGSVGGLAGAVIAPRVVRRFGFGPSFVAGTAIGCVAPVLVPLAHGSTLTAGALIATSYLLAGFGVTISVIGSVTLRQTVAPPNLLGRVNAVMRLASYAAIPLGSVVTGVVATTVGVRNGLFIGVAGLLLPTLILLFSPVLRLKDPLDAGPEAHNT</sequence>
<keyword evidence="3 6" id="KW-0812">Transmembrane</keyword>
<feature type="transmembrane region" description="Helical" evidence="6">
    <location>
        <begin position="167"/>
        <end position="189"/>
    </location>
</feature>
<feature type="transmembrane region" description="Helical" evidence="6">
    <location>
        <begin position="389"/>
        <end position="409"/>
    </location>
</feature>
<evidence type="ECO:0000256" key="1">
    <source>
        <dbReference type="ARBA" id="ARBA00004651"/>
    </source>
</evidence>
<feature type="transmembrane region" description="Helical" evidence="6">
    <location>
        <begin position="363"/>
        <end position="383"/>
    </location>
</feature>
<evidence type="ECO:0000256" key="4">
    <source>
        <dbReference type="ARBA" id="ARBA00022989"/>
    </source>
</evidence>
<dbReference type="AlphaFoldDB" id="A0A919WBA7"/>
<proteinExistence type="predicted"/>
<evidence type="ECO:0000313" key="9">
    <source>
        <dbReference type="Proteomes" id="UP000677082"/>
    </source>
</evidence>
<dbReference type="InterPro" id="IPR011701">
    <property type="entry name" value="MFS"/>
</dbReference>
<evidence type="ECO:0000259" key="7">
    <source>
        <dbReference type="PROSITE" id="PS50850"/>
    </source>
</evidence>
<dbReference type="PANTHER" id="PTHR23513:SF6">
    <property type="entry name" value="MAJOR FACILITATOR SUPERFAMILY ASSOCIATED DOMAIN-CONTAINING PROTEIN"/>
    <property type="match status" value="1"/>
</dbReference>
<protein>
    <submittedName>
        <fullName evidence="8">MFS transporter</fullName>
    </submittedName>
</protein>
<feature type="transmembrane region" description="Helical" evidence="6">
    <location>
        <begin position="236"/>
        <end position="255"/>
    </location>
</feature>
<keyword evidence="9" id="KW-1185">Reference proteome</keyword>
<dbReference type="Gene3D" id="1.20.1250.20">
    <property type="entry name" value="MFS general substrate transporter like domains"/>
    <property type="match status" value="1"/>
</dbReference>
<evidence type="ECO:0000256" key="5">
    <source>
        <dbReference type="ARBA" id="ARBA00023136"/>
    </source>
</evidence>
<evidence type="ECO:0000256" key="6">
    <source>
        <dbReference type="SAM" id="Phobius"/>
    </source>
</evidence>
<dbReference type="EMBL" id="BOQN01000133">
    <property type="protein sequence ID" value="GIM97041.1"/>
    <property type="molecule type" value="Genomic_DNA"/>
</dbReference>
<feature type="transmembrane region" description="Helical" evidence="6">
    <location>
        <begin position="25"/>
        <end position="47"/>
    </location>
</feature>
<keyword evidence="4 6" id="KW-1133">Transmembrane helix</keyword>
<name>A0A919WBA7_9ACTN</name>
<reference evidence="8 9" key="1">
    <citation type="submission" date="2021-03" db="EMBL/GenBank/DDBJ databases">
        <title>Whole genome shotgun sequence of Actinoplanes toevensis NBRC 105298.</title>
        <authorList>
            <person name="Komaki H."/>
            <person name="Tamura T."/>
        </authorList>
    </citation>
    <scope>NUCLEOTIDE SEQUENCE [LARGE SCALE GENOMIC DNA]</scope>
    <source>
        <strain evidence="8 9">NBRC 105298</strain>
    </source>
</reference>
<dbReference type="InterPro" id="IPR020846">
    <property type="entry name" value="MFS_dom"/>
</dbReference>
<dbReference type="GO" id="GO:0005886">
    <property type="term" value="C:plasma membrane"/>
    <property type="evidence" value="ECO:0007669"/>
    <property type="project" value="UniProtKB-SubCell"/>
</dbReference>